<accession>A0AAD6Y542</accession>
<comment type="caution">
    <text evidence="2">The sequence shown here is derived from an EMBL/GenBank/DDBJ whole genome shotgun (WGS) entry which is preliminary data.</text>
</comment>
<name>A0AAD6Y542_9AGAR</name>
<feature type="region of interest" description="Disordered" evidence="1">
    <location>
        <begin position="83"/>
        <end position="106"/>
    </location>
</feature>
<organism evidence="2 3">
    <name type="scientific">Mycena pura</name>
    <dbReference type="NCBI Taxonomy" id="153505"/>
    <lineage>
        <taxon>Eukaryota</taxon>
        <taxon>Fungi</taxon>
        <taxon>Dikarya</taxon>
        <taxon>Basidiomycota</taxon>
        <taxon>Agaricomycotina</taxon>
        <taxon>Agaricomycetes</taxon>
        <taxon>Agaricomycetidae</taxon>
        <taxon>Agaricales</taxon>
        <taxon>Marasmiineae</taxon>
        <taxon>Mycenaceae</taxon>
        <taxon>Mycena</taxon>
    </lineage>
</organism>
<sequence>MTCILSGGGCSWCLCWCRHVWVRVRRHRSTKRSGPHGHTWTHNCLFIDTLIKPERPNKHSLTTCWRRHLHRIGTLCHTAPQNQMPSVHLKNTKPEPSGNDRVSASSLDVDARRHRRCVAPLPDSVVLSICSEVVRGEAGQQSGSQSAPLHPHPLRMLTRVAIINVLPCSPAASASTEVTVLCGEEPELASTHPPPLTTLKATAAVGPDFLPEQTQGLTWNATWDAEQLLSVRLSHRTYLNLITKILYGDVVRSNCAMKDLVKNQTDVMPKLRRNKADVGIDPNARSTQGRSGPKA</sequence>
<evidence type="ECO:0000313" key="3">
    <source>
        <dbReference type="Proteomes" id="UP001219525"/>
    </source>
</evidence>
<evidence type="ECO:0000256" key="1">
    <source>
        <dbReference type="SAM" id="MobiDB-lite"/>
    </source>
</evidence>
<dbReference type="Proteomes" id="UP001219525">
    <property type="component" value="Unassembled WGS sequence"/>
</dbReference>
<proteinExistence type="predicted"/>
<reference evidence="2" key="1">
    <citation type="submission" date="2023-03" db="EMBL/GenBank/DDBJ databases">
        <title>Massive genome expansion in bonnet fungi (Mycena s.s.) driven by repeated elements and novel gene families across ecological guilds.</title>
        <authorList>
            <consortium name="Lawrence Berkeley National Laboratory"/>
            <person name="Harder C.B."/>
            <person name="Miyauchi S."/>
            <person name="Viragh M."/>
            <person name="Kuo A."/>
            <person name="Thoen E."/>
            <person name="Andreopoulos B."/>
            <person name="Lu D."/>
            <person name="Skrede I."/>
            <person name="Drula E."/>
            <person name="Henrissat B."/>
            <person name="Morin E."/>
            <person name="Kohler A."/>
            <person name="Barry K."/>
            <person name="LaButti K."/>
            <person name="Morin E."/>
            <person name="Salamov A."/>
            <person name="Lipzen A."/>
            <person name="Mereny Z."/>
            <person name="Hegedus B."/>
            <person name="Baldrian P."/>
            <person name="Stursova M."/>
            <person name="Weitz H."/>
            <person name="Taylor A."/>
            <person name="Grigoriev I.V."/>
            <person name="Nagy L.G."/>
            <person name="Martin F."/>
            <person name="Kauserud H."/>
        </authorList>
    </citation>
    <scope>NUCLEOTIDE SEQUENCE</scope>
    <source>
        <strain evidence="2">9144</strain>
    </source>
</reference>
<dbReference type="EMBL" id="JARJCW010000080">
    <property type="protein sequence ID" value="KAJ7197049.1"/>
    <property type="molecule type" value="Genomic_DNA"/>
</dbReference>
<feature type="compositionally biased region" description="Polar residues" evidence="1">
    <location>
        <begin position="284"/>
        <end position="295"/>
    </location>
</feature>
<keyword evidence="3" id="KW-1185">Reference proteome</keyword>
<dbReference type="AlphaFoldDB" id="A0AAD6Y542"/>
<feature type="region of interest" description="Disordered" evidence="1">
    <location>
        <begin position="272"/>
        <end position="295"/>
    </location>
</feature>
<evidence type="ECO:0000313" key="2">
    <source>
        <dbReference type="EMBL" id="KAJ7197049.1"/>
    </source>
</evidence>
<gene>
    <name evidence="2" type="ORF">GGX14DRAFT_402952</name>
</gene>
<protein>
    <submittedName>
        <fullName evidence="2">Uncharacterized protein</fullName>
    </submittedName>
</protein>